<gene>
    <name evidence="4" type="ORF">KOW79_020744</name>
</gene>
<dbReference type="SUPFAM" id="SSF53474">
    <property type="entry name" value="alpha/beta-Hydrolases"/>
    <property type="match status" value="1"/>
</dbReference>
<dbReference type="OrthoDB" id="190201at2759"/>
<dbReference type="AlphaFoldDB" id="A0A9D3N3U9"/>
<accession>A0A9D3N3U9</accession>
<comment type="similarity">
    <text evidence="1">Belongs to the AB hydrolase superfamily.</text>
</comment>
<organism evidence="4 5">
    <name type="scientific">Hemibagrus wyckioides</name>
    <dbReference type="NCBI Taxonomy" id="337641"/>
    <lineage>
        <taxon>Eukaryota</taxon>
        <taxon>Metazoa</taxon>
        <taxon>Chordata</taxon>
        <taxon>Craniata</taxon>
        <taxon>Vertebrata</taxon>
        <taxon>Euteleostomi</taxon>
        <taxon>Actinopterygii</taxon>
        <taxon>Neopterygii</taxon>
        <taxon>Teleostei</taxon>
        <taxon>Ostariophysi</taxon>
        <taxon>Siluriformes</taxon>
        <taxon>Bagridae</taxon>
        <taxon>Hemibagrus</taxon>
    </lineage>
</organism>
<dbReference type="PANTHER" id="PTHR43798:SF14">
    <property type="entry name" value="SERINE HYDROLASE-LIKE PROTEIN DDB_G0286239"/>
    <property type="match status" value="1"/>
</dbReference>
<sequence>MIQTLKSVRHLAMSAMKQSVPVSEFRMPVPWGEMRGRVWGPEHGRPVLCLHGWSDNSGSFNTLIPLLPADWRCVAVDLPGHGFSSHRPAGVFYTFPSYISDVRRIIEALQWKRFSIIGHSMGGNLGGMVCALYPESVEALVLLDSYGFLPVDVKRMSRVMRRGIEEMLEYEKKMADRKERIYTYEKAKERLKAANQFLSDKSVEILLERGVQEVDGGVVFTRDIRINLTNIVRNSLEQCLEMQSQISARVLVLRASQGLEKTFPQPEEMAVPLLNGWSGERNTIMTVEGDHHVHLNNPELVAPIITDFLLSQTSQETANAPPRILIVILQPRCSHRPTSVNSHNQKQYKSILIQDVCGLVRPGLSARFRAGPGWVWSLPLLLGAWASRCS</sequence>
<keyword evidence="5" id="KW-1185">Reference proteome</keyword>
<reference evidence="4 5" key="1">
    <citation type="submission" date="2021-06" db="EMBL/GenBank/DDBJ databases">
        <title>Chromosome-level genome assembly of the red-tail catfish (Hemibagrus wyckioides).</title>
        <authorList>
            <person name="Shao F."/>
        </authorList>
    </citation>
    <scope>NUCLEOTIDE SEQUENCE [LARGE SCALE GENOMIC DNA]</scope>
    <source>
        <strain evidence="4">EC202008001</strain>
        <tissue evidence="4">Blood</tissue>
    </source>
</reference>
<dbReference type="GO" id="GO:0016787">
    <property type="term" value="F:hydrolase activity"/>
    <property type="evidence" value="ECO:0007669"/>
    <property type="project" value="UniProtKB-KW"/>
</dbReference>
<dbReference type="GO" id="GO:0016020">
    <property type="term" value="C:membrane"/>
    <property type="evidence" value="ECO:0007669"/>
    <property type="project" value="TreeGrafter"/>
</dbReference>
<dbReference type="Gene3D" id="3.40.50.1820">
    <property type="entry name" value="alpha/beta hydrolase"/>
    <property type="match status" value="1"/>
</dbReference>
<dbReference type="PRINTS" id="PR00111">
    <property type="entry name" value="ABHYDROLASE"/>
</dbReference>
<keyword evidence="2" id="KW-0378">Hydrolase</keyword>
<proteinExistence type="inferred from homology"/>
<dbReference type="InterPro" id="IPR000073">
    <property type="entry name" value="AB_hydrolase_1"/>
</dbReference>
<dbReference type="PANTHER" id="PTHR43798">
    <property type="entry name" value="MONOACYLGLYCEROL LIPASE"/>
    <property type="match status" value="1"/>
</dbReference>
<dbReference type="Proteomes" id="UP000824219">
    <property type="component" value="Linkage Group LG26"/>
</dbReference>
<evidence type="ECO:0000256" key="2">
    <source>
        <dbReference type="ARBA" id="ARBA00022801"/>
    </source>
</evidence>
<comment type="caution">
    <text evidence="4">The sequence shown here is derived from an EMBL/GenBank/DDBJ whole genome shotgun (WGS) entry which is preliminary data.</text>
</comment>
<evidence type="ECO:0000313" key="5">
    <source>
        <dbReference type="Proteomes" id="UP000824219"/>
    </source>
</evidence>
<evidence type="ECO:0000313" key="4">
    <source>
        <dbReference type="EMBL" id="KAG7315878.1"/>
    </source>
</evidence>
<dbReference type="Pfam" id="PF00561">
    <property type="entry name" value="Abhydrolase_1"/>
    <property type="match status" value="1"/>
</dbReference>
<name>A0A9D3N3U9_9TELE</name>
<dbReference type="InterPro" id="IPR050266">
    <property type="entry name" value="AB_hydrolase_sf"/>
</dbReference>
<dbReference type="InterPro" id="IPR029058">
    <property type="entry name" value="AB_hydrolase_fold"/>
</dbReference>
<evidence type="ECO:0000259" key="3">
    <source>
        <dbReference type="Pfam" id="PF00561"/>
    </source>
</evidence>
<dbReference type="EMBL" id="JAHKSW010000026">
    <property type="protein sequence ID" value="KAG7315878.1"/>
    <property type="molecule type" value="Genomic_DNA"/>
</dbReference>
<protein>
    <recommendedName>
        <fullName evidence="3">AB hydrolase-1 domain-containing protein</fullName>
    </recommendedName>
</protein>
<evidence type="ECO:0000256" key="1">
    <source>
        <dbReference type="ARBA" id="ARBA00008645"/>
    </source>
</evidence>
<feature type="domain" description="AB hydrolase-1" evidence="3">
    <location>
        <begin position="46"/>
        <end position="150"/>
    </location>
</feature>